<feature type="compositionally biased region" description="Polar residues" evidence="2">
    <location>
        <begin position="338"/>
        <end position="348"/>
    </location>
</feature>
<comment type="caution">
    <text evidence="4">The sequence shown here is derived from an EMBL/GenBank/DDBJ whole genome shotgun (WGS) entry which is preliminary data.</text>
</comment>
<gene>
    <name evidence="4" type="ORF">Acr_09g0005980</name>
</gene>
<dbReference type="OrthoDB" id="10069473at2759"/>
<dbReference type="Pfam" id="PF04818">
    <property type="entry name" value="CID"/>
    <property type="match status" value="1"/>
</dbReference>
<evidence type="ECO:0000313" key="5">
    <source>
        <dbReference type="Proteomes" id="UP000585474"/>
    </source>
</evidence>
<reference evidence="4 5" key="1">
    <citation type="submission" date="2019-07" db="EMBL/GenBank/DDBJ databases">
        <title>De Novo Assembly of kiwifruit Actinidia rufa.</title>
        <authorList>
            <person name="Sugita-Konishi S."/>
            <person name="Sato K."/>
            <person name="Mori E."/>
            <person name="Abe Y."/>
            <person name="Kisaki G."/>
            <person name="Hamano K."/>
            <person name="Suezawa K."/>
            <person name="Otani M."/>
            <person name="Fukuda T."/>
            <person name="Manabe T."/>
            <person name="Gomi K."/>
            <person name="Tabuchi M."/>
            <person name="Akimitsu K."/>
            <person name="Kataoka I."/>
        </authorList>
    </citation>
    <scope>NUCLEOTIDE SEQUENCE [LARGE SCALE GENOMIC DNA]</scope>
    <source>
        <strain evidence="5">cv. Fuchu</strain>
    </source>
</reference>
<keyword evidence="1" id="KW-0507">mRNA processing</keyword>
<dbReference type="Gene3D" id="1.25.40.90">
    <property type="match status" value="1"/>
</dbReference>
<feature type="region of interest" description="Disordered" evidence="2">
    <location>
        <begin position="314"/>
        <end position="348"/>
    </location>
</feature>
<feature type="compositionally biased region" description="Pro residues" evidence="2">
    <location>
        <begin position="314"/>
        <end position="331"/>
    </location>
</feature>
<dbReference type="GO" id="GO:0005634">
    <property type="term" value="C:nucleus"/>
    <property type="evidence" value="ECO:0007669"/>
    <property type="project" value="UniProtKB-ARBA"/>
</dbReference>
<dbReference type="GO" id="GO:0000993">
    <property type="term" value="F:RNA polymerase II complex binding"/>
    <property type="evidence" value="ECO:0007669"/>
    <property type="project" value="TreeGrafter"/>
</dbReference>
<evidence type="ECO:0000256" key="1">
    <source>
        <dbReference type="ARBA" id="ARBA00022664"/>
    </source>
</evidence>
<feature type="region of interest" description="Disordered" evidence="2">
    <location>
        <begin position="169"/>
        <end position="195"/>
    </location>
</feature>
<name>A0A7J0F615_9ERIC</name>
<evidence type="ECO:0000259" key="3">
    <source>
        <dbReference type="PROSITE" id="PS51391"/>
    </source>
</evidence>
<dbReference type="InterPro" id="IPR008942">
    <property type="entry name" value="ENTH_VHS"/>
</dbReference>
<dbReference type="PROSITE" id="PS51391">
    <property type="entry name" value="CID"/>
    <property type="match status" value="1"/>
</dbReference>
<dbReference type="GO" id="GO:0031124">
    <property type="term" value="P:mRNA 3'-end processing"/>
    <property type="evidence" value="ECO:0007669"/>
    <property type="project" value="TreeGrafter"/>
</dbReference>
<accession>A0A7J0F615</accession>
<dbReference type="Proteomes" id="UP000585474">
    <property type="component" value="Unassembled WGS sequence"/>
</dbReference>
<dbReference type="EMBL" id="BJWL01000009">
    <property type="protein sequence ID" value="GFY94152.1"/>
    <property type="molecule type" value="Genomic_DNA"/>
</dbReference>
<dbReference type="PANTHER" id="PTHR12460:SF27">
    <property type="entry name" value="ENTH_VHS FAMILY PROTEIN"/>
    <property type="match status" value="1"/>
</dbReference>
<dbReference type="InterPro" id="IPR006569">
    <property type="entry name" value="CID_dom"/>
</dbReference>
<dbReference type="PANTHER" id="PTHR12460">
    <property type="entry name" value="CYCLIN-DEPENDENT KINASE INHIBITOR-RELATED PROTEIN"/>
    <property type="match status" value="1"/>
</dbReference>
<evidence type="ECO:0000256" key="2">
    <source>
        <dbReference type="SAM" id="MobiDB-lite"/>
    </source>
</evidence>
<dbReference type="AlphaFoldDB" id="A0A7J0F615"/>
<keyword evidence="5" id="KW-1185">Reference proteome</keyword>
<evidence type="ECO:0000313" key="4">
    <source>
        <dbReference type="EMBL" id="GFY94152.1"/>
    </source>
</evidence>
<sequence>MVHKVRLLYLANDILQNSKRKGNEFISEFWKVLPAAIKDVMEKGDDKGKNVASRLKLTVGGTAEKIVSAYHSVLGEHSIENEEMGKCKSAIQHVRKMEEDFNHACTEEEENVLKRCIEKLKVVEASRIALVSHLLEALHGQEFELENVCTQMQVAQGQAEEASNMRKRLDDDNYVGPSKQTTAAPPSMDANAKGGQIPKKTAAAIAAEVADKLAASSSSQYIMSSVLSTFAAEEAKNAGLPKSSSASTSFPSLPINSVNNMAAQPPTAPPSNTYQLILVPPPTLQSQTTTSQSQFHHLQPSGGIVTSYAYGSIPPPLPLPRPSPPPLPPIMFSPVLPSTQQQFQITKQ</sequence>
<organism evidence="4 5">
    <name type="scientific">Actinidia rufa</name>
    <dbReference type="NCBI Taxonomy" id="165716"/>
    <lineage>
        <taxon>Eukaryota</taxon>
        <taxon>Viridiplantae</taxon>
        <taxon>Streptophyta</taxon>
        <taxon>Embryophyta</taxon>
        <taxon>Tracheophyta</taxon>
        <taxon>Spermatophyta</taxon>
        <taxon>Magnoliopsida</taxon>
        <taxon>eudicotyledons</taxon>
        <taxon>Gunneridae</taxon>
        <taxon>Pentapetalae</taxon>
        <taxon>asterids</taxon>
        <taxon>Ericales</taxon>
        <taxon>Actinidiaceae</taxon>
        <taxon>Actinidia</taxon>
    </lineage>
</organism>
<proteinExistence type="predicted"/>
<feature type="domain" description="CID" evidence="3">
    <location>
        <begin position="1"/>
        <end position="90"/>
    </location>
</feature>
<protein>
    <submittedName>
        <fullName evidence="4">ENTH/VHS family protein</fullName>
    </submittedName>
</protein>